<dbReference type="PANTHER" id="PTHR42648:SF31">
    <property type="entry name" value="RNA-DIRECTED DNA POLYMERASE"/>
    <property type="match status" value="1"/>
</dbReference>
<comment type="caution">
    <text evidence="3">The sequence shown here is derived from an EMBL/GenBank/DDBJ whole genome shotgun (WGS) entry which is preliminary data.</text>
</comment>
<feature type="region of interest" description="Disordered" evidence="1">
    <location>
        <begin position="148"/>
        <end position="170"/>
    </location>
</feature>
<evidence type="ECO:0000259" key="2">
    <source>
        <dbReference type="Pfam" id="PF25597"/>
    </source>
</evidence>
<feature type="domain" description="Retroviral polymerase SH3-like" evidence="2">
    <location>
        <begin position="54"/>
        <end position="115"/>
    </location>
</feature>
<dbReference type="InterPro" id="IPR012337">
    <property type="entry name" value="RNaseH-like_sf"/>
</dbReference>
<evidence type="ECO:0000313" key="3">
    <source>
        <dbReference type="EMBL" id="GAA0160212.1"/>
    </source>
</evidence>
<dbReference type="InterPro" id="IPR039537">
    <property type="entry name" value="Retrotran_Ty1/copia-like"/>
</dbReference>
<dbReference type="PANTHER" id="PTHR42648">
    <property type="entry name" value="TRANSPOSASE, PUTATIVE-RELATED"/>
    <property type="match status" value="1"/>
</dbReference>
<dbReference type="Proteomes" id="UP001454036">
    <property type="component" value="Unassembled WGS sequence"/>
</dbReference>
<name>A0AAV3QDH1_LITER</name>
<dbReference type="EMBL" id="BAABME010003809">
    <property type="protein sequence ID" value="GAA0160212.1"/>
    <property type="molecule type" value="Genomic_DNA"/>
</dbReference>
<dbReference type="InterPro" id="IPR057670">
    <property type="entry name" value="SH3_retrovirus"/>
</dbReference>
<gene>
    <name evidence="3" type="ORF">LIER_16816</name>
</gene>
<feature type="compositionally biased region" description="Low complexity" evidence="1">
    <location>
        <begin position="152"/>
        <end position="163"/>
    </location>
</feature>
<dbReference type="SUPFAM" id="SSF53098">
    <property type="entry name" value="Ribonuclease H-like"/>
    <property type="match status" value="1"/>
</dbReference>
<proteinExistence type="predicted"/>
<sequence length="170" mass="19091">MIHNQYDCKIKIIRTNNGAEFLSIDCQAFISSLGIVHQKTCVLPVLTRMKIFGCLCFYTVISPNHDKFDIRGHKAIFLGYPPCQKGYKLYDLNSHKILVSRDVVFHENVFTYAQSVPTSVVANLIPINPSDSLVPLFDDIPITNSSPVVDHSQNINSQQPQSILPSNQDD</sequence>
<evidence type="ECO:0000256" key="1">
    <source>
        <dbReference type="SAM" id="MobiDB-lite"/>
    </source>
</evidence>
<dbReference type="Pfam" id="PF25597">
    <property type="entry name" value="SH3_retrovirus"/>
    <property type="match status" value="1"/>
</dbReference>
<evidence type="ECO:0000313" key="4">
    <source>
        <dbReference type="Proteomes" id="UP001454036"/>
    </source>
</evidence>
<protein>
    <recommendedName>
        <fullName evidence="2">Retroviral polymerase SH3-like domain-containing protein</fullName>
    </recommendedName>
</protein>
<reference evidence="3 4" key="1">
    <citation type="submission" date="2024-01" db="EMBL/GenBank/DDBJ databases">
        <title>The complete chloroplast genome sequence of Lithospermum erythrorhizon: insights into the phylogenetic relationship among Boraginaceae species and the maternal lineages of purple gromwells.</title>
        <authorList>
            <person name="Okada T."/>
            <person name="Watanabe K."/>
        </authorList>
    </citation>
    <scope>NUCLEOTIDE SEQUENCE [LARGE SCALE GENOMIC DNA]</scope>
</reference>
<keyword evidence="4" id="KW-1185">Reference proteome</keyword>
<dbReference type="AlphaFoldDB" id="A0AAV3QDH1"/>
<organism evidence="3 4">
    <name type="scientific">Lithospermum erythrorhizon</name>
    <name type="common">Purple gromwell</name>
    <name type="synonym">Lithospermum officinale var. erythrorhizon</name>
    <dbReference type="NCBI Taxonomy" id="34254"/>
    <lineage>
        <taxon>Eukaryota</taxon>
        <taxon>Viridiplantae</taxon>
        <taxon>Streptophyta</taxon>
        <taxon>Embryophyta</taxon>
        <taxon>Tracheophyta</taxon>
        <taxon>Spermatophyta</taxon>
        <taxon>Magnoliopsida</taxon>
        <taxon>eudicotyledons</taxon>
        <taxon>Gunneridae</taxon>
        <taxon>Pentapetalae</taxon>
        <taxon>asterids</taxon>
        <taxon>lamiids</taxon>
        <taxon>Boraginales</taxon>
        <taxon>Boraginaceae</taxon>
        <taxon>Boraginoideae</taxon>
        <taxon>Lithospermeae</taxon>
        <taxon>Lithospermum</taxon>
    </lineage>
</organism>
<accession>A0AAV3QDH1</accession>